<keyword evidence="2" id="KW-1185">Reference proteome</keyword>
<accession>A0ABR2DNC6</accession>
<organism evidence="1 2">
    <name type="scientific">Hibiscus sabdariffa</name>
    <name type="common">roselle</name>
    <dbReference type="NCBI Taxonomy" id="183260"/>
    <lineage>
        <taxon>Eukaryota</taxon>
        <taxon>Viridiplantae</taxon>
        <taxon>Streptophyta</taxon>
        <taxon>Embryophyta</taxon>
        <taxon>Tracheophyta</taxon>
        <taxon>Spermatophyta</taxon>
        <taxon>Magnoliopsida</taxon>
        <taxon>eudicotyledons</taxon>
        <taxon>Gunneridae</taxon>
        <taxon>Pentapetalae</taxon>
        <taxon>rosids</taxon>
        <taxon>malvids</taxon>
        <taxon>Malvales</taxon>
        <taxon>Malvaceae</taxon>
        <taxon>Malvoideae</taxon>
        <taxon>Hibiscus</taxon>
    </lineage>
</organism>
<gene>
    <name evidence="1" type="ORF">V6N12_015503</name>
</gene>
<reference evidence="1 2" key="1">
    <citation type="journal article" date="2024" name="G3 (Bethesda)">
        <title>Genome assembly of Hibiscus sabdariffa L. provides insights into metabolisms of medicinal natural products.</title>
        <authorList>
            <person name="Kim T."/>
        </authorList>
    </citation>
    <scope>NUCLEOTIDE SEQUENCE [LARGE SCALE GENOMIC DNA]</scope>
    <source>
        <strain evidence="1">TK-2024</strain>
        <tissue evidence="1">Old leaves</tissue>
    </source>
</reference>
<dbReference type="EMBL" id="JBBPBM010000024">
    <property type="protein sequence ID" value="KAK8542927.1"/>
    <property type="molecule type" value="Genomic_DNA"/>
</dbReference>
<protein>
    <submittedName>
        <fullName evidence="1">Uncharacterized protein</fullName>
    </submittedName>
</protein>
<dbReference type="Proteomes" id="UP001472677">
    <property type="component" value="Unassembled WGS sequence"/>
</dbReference>
<name>A0ABR2DNC6_9ROSI</name>
<evidence type="ECO:0000313" key="2">
    <source>
        <dbReference type="Proteomes" id="UP001472677"/>
    </source>
</evidence>
<sequence>MKQDVLDVIIVVAVETALERKREENRRMSELLRAAGVALQQKAEECEMLKRKKQSMLAHEAAKQKLVDDFMLFIDNNHMEAAQNFDEKAMMNDIFTMMNGGRDHSGGHNGGSAGSN</sequence>
<comment type="caution">
    <text evidence="1">The sequence shown here is derived from an EMBL/GenBank/DDBJ whole genome shotgun (WGS) entry which is preliminary data.</text>
</comment>
<evidence type="ECO:0000313" key="1">
    <source>
        <dbReference type="EMBL" id="KAK8542927.1"/>
    </source>
</evidence>
<proteinExistence type="predicted"/>